<protein>
    <submittedName>
        <fullName evidence="1">Uncharacterized protein</fullName>
    </submittedName>
</protein>
<evidence type="ECO:0000313" key="2">
    <source>
        <dbReference type="Proteomes" id="UP000267469"/>
    </source>
</evidence>
<organism evidence="1 2">
    <name type="scientific">Sinomicrobium pectinilyticum</name>
    <dbReference type="NCBI Taxonomy" id="1084421"/>
    <lineage>
        <taxon>Bacteria</taxon>
        <taxon>Pseudomonadati</taxon>
        <taxon>Bacteroidota</taxon>
        <taxon>Flavobacteriia</taxon>
        <taxon>Flavobacteriales</taxon>
        <taxon>Flavobacteriaceae</taxon>
        <taxon>Sinomicrobium</taxon>
    </lineage>
</organism>
<dbReference type="OrthoDB" id="1036397at2"/>
<dbReference type="EMBL" id="RJTM01000084">
    <property type="protein sequence ID" value="RNL86272.1"/>
    <property type="molecule type" value="Genomic_DNA"/>
</dbReference>
<reference evidence="1 2" key="1">
    <citation type="submission" date="2018-10" db="EMBL/GenBank/DDBJ databases">
        <title>Sinomicrobium pectinilyticum sp. nov., a pectinase-producing bacterium isolated from alkaline and saline soil, and emended description of the genus Sinomicrobium.</title>
        <authorList>
            <person name="Cheng B."/>
            <person name="Li C."/>
            <person name="Lai Q."/>
            <person name="Du M."/>
            <person name="Shao Z."/>
            <person name="Xu P."/>
            <person name="Yang C."/>
        </authorList>
    </citation>
    <scope>NUCLEOTIDE SEQUENCE [LARGE SCALE GENOMIC DNA]</scope>
    <source>
        <strain evidence="1 2">5DNS001</strain>
    </source>
</reference>
<evidence type="ECO:0000313" key="1">
    <source>
        <dbReference type="EMBL" id="RNL86272.1"/>
    </source>
</evidence>
<name>A0A3N0EEH7_SINP1</name>
<keyword evidence="2" id="KW-1185">Reference proteome</keyword>
<dbReference type="Proteomes" id="UP000267469">
    <property type="component" value="Unassembled WGS sequence"/>
</dbReference>
<dbReference type="AlphaFoldDB" id="A0A3N0EEH7"/>
<proteinExistence type="predicted"/>
<comment type="caution">
    <text evidence="1">The sequence shown here is derived from an EMBL/GenBank/DDBJ whole genome shotgun (WGS) entry which is preliminary data.</text>
</comment>
<accession>A0A3N0EEH7</accession>
<gene>
    <name evidence="1" type="ORF">ED312_11570</name>
</gene>
<sequence>MIFVFKTSVKNKIQEKKLKSQIDKVLPKAKWNFDLEDCDNILRIESEENIVAKITTLLKTHNFDCEELV</sequence>